<sequence length="66" mass="7189">MNSEFLSWEVARCPACGRRSMVVTYEGLADPARPEVAVVWLPTHGACEHGCDTHDHMLPGLSHDAA</sequence>
<gene>
    <name evidence="1" type="ORF">GON03_02110</name>
</gene>
<dbReference type="AlphaFoldDB" id="A0A6L6XN01"/>
<reference evidence="1 2" key="1">
    <citation type="submission" date="2019-12" db="EMBL/GenBank/DDBJ databases">
        <authorList>
            <person name="Huq M.A."/>
        </authorList>
    </citation>
    <scope>NUCLEOTIDE SEQUENCE [LARGE SCALE GENOMIC DNA]</scope>
    <source>
        <strain evidence="1 2">MAH-18</strain>
    </source>
</reference>
<dbReference type="RefSeq" id="WP_157340069.1">
    <property type="nucleotide sequence ID" value="NZ_WSEK01000004.1"/>
</dbReference>
<dbReference type="Proteomes" id="UP000473525">
    <property type="component" value="Unassembled WGS sequence"/>
</dbReference>
<evidence type="ECO:0000313" key="2">
    <source>
        <dbReference type="Proteomes" id="UP000473525"/>
    </source>
</evidence>
<dbReference type="EMBL" id="WSEK01000004">
    <property type="protein sequence ID" value="MVQ47956.1"/>
    <property type="molecule type" value="Genomic_DNA"/>
</dbReference>
<name>A0A6L6XN01_9ACTN</name>
<organism evidence="1 2">
    <name type="scientific">Nocardioides agri</name>
    <dbReference type="NCBI Taxonomy" id="2682843"/>
    <lineage>
        <taxon>Bacteria</taxon>
        <taxon>Bacillati</taxon>
        <taxon>Actinomycetota</taxon>
        <taxon>Actinomycetes</taxon>
        <taxon>Propionibacteriales</taxon>
        <taxon>Nocardioidaceae</taxon>
        <taxon>Nocardioides</taxon>
    </lineage>
</organism>
<comment type="caution">
    <text evidence="1">The sequence shown here is derived from an EMBL/GenBank/DDBJ whole genome shotgun (WGS) entry which is preliminary data.</text>
</comment>
<accession>A0A6L6XN01</accession>
<protein>
    <submittedName>
        <fullName evidence="1">Uncharacterized protein</fullName>
    </submittedName>
</protein>
<proteinExistence type="predicted"/>
<evidence type="ECO:0000313" key="1">
    <source>
        <dbReference type="EMBL" id="MVQ47956.1"/>
    </source>
</evidence>
<keyword evidence="2" id="KW-1185">Reference proteome</keyword>